<dbReference type="OrthoDB" id="1805246at2"/>
<dbReference type="InterPro" id="IPR019286">
    <property type="entry name" value="DUF2339_TM"/>
</dbReference>
<dbReference type="PANTHER" id="PTHR38434">
    <property type="entry name" value="BLL2549 PROTEIN"/>
    <property type="match status" value="1"/>
</dbReference>
<feature type="transmembrane region" description="Helical" evidence="2">
    <location>
        <begin position="286"/>
        <end position="304"/>
    </location>
</feature>
<feature type="transmembrane region" description="Helical" evidence="2">
    <location>
        <begin position="556"/>
        <end position="578"/>
    </location>
</feature>
<gene>
    <name evidence="3" type="ORF">E1757_00805</name>
</gene>
<evidence type="ECO:0000313" key="3">
    <source>
        <dbReference type="EMBL" id="TDG00216.1"/>
    </source>
</evidence>
<comment type="caution">
    <text evidence="3">The sequence shown here is derived from an EMBL/GenBank/DDBJ whole genome shotgun (WGS) entry which is preliminary data.</text>
</comment>
<proteinExistence type="predicted"/>
<dbReference type="AlphaFoldDB" id="A0A4R5KYB3"/>
<feature type="transmembrane region" description="Helical" evidence="2">
    <location>
        <begin position="494"/>
        <end position="514"/>
    </location>
</feature>
<feature type="region of interest" description="Disordered" evidence="1">
    <location>
        <begin position="72"/>
        <end position="141"/>
    </location>
</feature>
<feature type="transmembrane region" description="Helical" evidence="2">
    <location>
        <begin position="263"/>
        <end position="280"/>
    </location>
</feature>
<keyword evidence="4" id="KW-1185">Reference proteome</keyword>
<feature type="transmembrane region" description="Helical" evidence="2">
    <location>
        <begin position="148"/>
        <end position="170"/>
    </location>
</feature>
<reference evidence="3 4" key="1">
    <citation type="submission" date="2019-03" db="EMBL/GenBank/DDBJ databases">
        <title>This is whole genome sequence of Paenibacillus sp MS74 strain.</title>
        <authorList>
            <person name="Trinh H.N."/>
        </authorList>
    </citation>
    <scope>NUCLEOTIDE SEQUENCE [LARGE SCALE GENOMIC DNA]</scope>
    <source>
        <strain evidence="3 4">MS74</strain>
    </source>
</reference>
<feature type="transmembrane region" description="Helical" evidence="2">
    <location>
        <begin position="585"/>
        <end position="603"/>
    </location>
</feature>
<feature type="transmembrane region" description="Helical" evidence="2">
    <location>
        <begin position="176"/>
        <end position="197"/>
    </location>
</feature>
<feature type="transmembrane region" description="Helical" evidence="2">
    <location>
        <begin position="209"/>
        <end position="230"/>
    </location>
</feature>
<organism evidence="3 4">
    <name type="scientific">Paenibacillus piri</name>
    <dbReference type="NCBI Taxonomy" id="2547395"/>
    <lineage>
        <taxon>Bacteria</taxon>
        <taxon>Bacillati</taxon>
        <taxon>Bacillota</taxon>
        <taxon>Bacilli</taxon>
        <taxon>Bacillales</taxon>
        <taxon>Paenibacillaceae</taxon>
        <taxon>Paenibacillus</taxon>
    </lineage>
</organism>
<dbReference type="Proteomes" id="UP000295636">
    <property type="component" value="Unassembled WGS sequence"/>
</dbReference>
<feature type="transmembrane region" description="Helical" evidence="2">
    <location>
        <begin position="443"/>
        <end position="460"/>
    </location>
</feature>
<keyword evidence="2" id="KW-0812">Transmembrane</keyword>
<feature type="transmembrane region" description="Helical" evidence="2">
    <location>
        <begin position="392"/>
        <end position="412"/>
    </location>
</feature>
<feature type="transmembrane region" description="Helical" evidence="2">
    <location>
        <begin position="419"/>
        <end position="437"/>
    </location>
</feature>
<feature type="transmembrane region" description="Helical" evidence="2">
    <location>
        <begin position="369"/>
        <end position="386"/>
    </location>
</feature>
<keyword evidence="2" id="KW-1133">Transmembrane helix</keyword>
<feature type="transmembrane region" description="Helical" evidence="2">
    <location>
        <begin position="236"/>
        <end position="256"/>
    </location>
</feature>
<protein>
    <submittedName>
        <fullName evidence="3">DUF2339 domain-containing protein</fullName>
    </submittedName>
</protein>
<feature type="transmembrane region" description="Helical" evidence="2">
    <location>
        <begin position="311"/>
        <end position="332"/>
    </location>
</feature>
<dbReference type="EMBL" id="SMRT01000001">
    <property type="protein sequence ID" value="TDG00216.1"/>
    <property type="molecule type" value="Genomic_DNA"/>
</dbReference>
<feature type="transmembrane region" description="Helical" evidence="2">
    <location>
        <begin position="338"/>
        <end position="357"/>
    </location>
</feature>
<feature type="transmembrane region" description="Helical" evidence="2">
    <location>
        <begin position="467"/>
        <end position="488"/>
    </location>
</feature>
<keyword evidence="2" id="KW-0472">Membrane</keyword>
<feature type="transmembrane region" description="Helical" evidence="2">
    <location>
        <begin position="609"/>
        <end position="630"/>
    </location>
</feature>
<evidence type="ECO:0000313" key="4">
    <source>
        <dbReference type="Proteomes" id="UP000295636"/>
    </source>
</evidence>
<feature type="transmembrane region" description="Helical" evidence="2">
    <location>
        <begin position="526"/>
        <end position="544"/>
    </location>
</feature>
<evidence type="ECO:0000256" key="1">
    <source>
        <dbReference type="SAM" id="MobiDB-lite"/>
    </source>
</evidence>
<name>A0A4R5KYB3_9BACL</name>
<feature type="compositionally biased region" description="Pro residues" evidence="1">
    <location>
        <begin position="128"/>
        <end position="140"/>
    </location>
</feature>
<dbReference type="PANTHER" id="PTHR38434:SF1">
    <property type="entry name" value="BLL2549 PROTEIN"/>
    <property type="match status" value="1"/>
</dbReference>
<sequence length="634" mass="68363">MRCADLMNDELNKAKASPDNPLLARVEALEQKVSSLERQLHMLQQEGAATARPPAVGPGGAFAEAEAPVHGAAAGTGMPTASGVPDPSKAAGATAGTEAYRASDVPSAPGTTYIPGASTAPGAHEQRPQPPLQPPPPAPKPKPDWEHLIARVWLPRIFIAVLLIGVLWGFTAAVSAGIITEPIRCLLGVAAAGFMYWQGEAQSRRGRPALGQVLLGGSIAVLLLALFAAHMLYALIPAWLAFTLYVLAIGAGLRTALRQRSQALTVIMMLAGYLVPFLVDSAKPDIRMFIAYETVFSIAMLLLAHRFAYRAAYCTAFGVLHVPLLIGMIGFSHGDSRYPVMLALLLQHAVMFALSVFPREGRSRAHTVPLFLGFTLTAVWMFGLFADKDPFVYRLVIAACALVYSATAYVLLKRKQQAAVYMAAATFGWFLWIVHVLEASNQTAAVLVEGMLAIMLGVAFKSRLQQATGILAYVFGICSVILHPISRIPSAETFAWLVLLVSVGALYAFLKRLPEGTADGYKRRKNSLLWADSVLFLIFISQATDSLTKALSYDMQHLLLSAVWVLYAIAVIITGVVASKRKVRLAGILFLFLTLLKIIFIDLPDVSAAIRAVLFIGLGSIGVAVSRLFYKRKE</sequence>
<evidence type="ECO:0000256" key="2">
    <source>
        <dbReference type="SAM" id="Phobius"/>
    </source>
</evidence>
<accession>A0A4R5KYB3</accession>
<dbReference type="Pfam" id="PF10101">
    <property type="entry name" value="DUF2339"/>
    <property type="match status" value="1"/>
</dbReference>